<organism evidence="2 3">
    <name type="scientific">Streptomyces lomondensis</name>
    <dbReference type="NCBI Taxonomy" id="68229"/>
    <lineage>
        <taxon>Bacteria</taxon>
        <taxon>Bacillati</taxon>
        <taxon>Actinomycetota</taxon>
        <taxon>Actinomycetes</taxon>
        <taxon>Kitasatosporales</taxon>
        <taxon>Streptomycetaceae</taxon>
        <taxon>Streptomyces</taxon>
    </lineage>
</organism>
<reference evidence="3" key="1">
    <citation type="journal article" date="2019" name="Int. J. Syst. Evol. Microbiol.">
        <title>The Global Catalogue of Microorganisms (GCM) 10K type strain sequencing project: providing services to taxonomists for standard genome sequencing and annotation.</title>
        <authorList>
            <consortium name="The Broad Institute Genomics Platform"/>
            <consortium name="The Broad Institute Genome Sequencing Center for Infectious Disease"/>
            <person name="Wu L."/>
            <person name="Ma J."/>
        </authorList>
    </citation>
    <scope>NUCLEOTIDE SEQUENCE [LARGE SCALE GENOMIC DNA]</scope>
    <source>
        <strain evidence="3">JCM 4866</strain>
    </source>
</reference>
<comment type="caution">
    <text evidence="2">The sequence shown here is derived from an EMBL/GenBank/DDBJ whole genome shotgun (WGS) entry which is preliminary data.</text>
</comment>
<evidence type="ECO:0000256" key="1">
    <source>
        <dbReference type="SAM" id="MobiDB-lite"/>
    </source>
</evidence>
<sequence length="124" mass="13068">MLVRPGVLDEELPGVAVGVEHGGRDTGGRPERCEVRRGLARRLRRGFRGGRWGQRAEPAVEPVDGTADAGEFFPGDGPDLGESCGDGGGGGVLPELADGVLLVRDLLFDYREVGCDRGSTPRPS</sequence>
<feature type="region of interest" description="Disordered" evidence="1">
    <location>
        <begin position="53"/>
        <end position="88"/>
    </location>
</feature>
<protein>
    <submittedName>
        <fullName evidence="2">Uncharacterized protein</fullName>
    </submittedName>
</protein>
<proteinExistence type="predicted"/>
<dbReference type="Proteomes" id="UP000617743">
    <property type="component" value="Unassembled WGS sequence"/>
</dbReference>
<evidence type="ECO:0000313" key="2">
    <source>
        <dbReference type="EMBL" id="GGX35451.1"/>
    </source>
</evidence>
<accession>A0ABQ2XWV4</accession>
<keyword evidence="3" id="KW-1185">Reference proteome</keyword>
<evidence type="ECO:0000313" key="3">
    <source>
        <dbReference type="Proteomes" id="UP000617743"/>
    </source>
</evidence>
<gene>
    <name evidence="2" type="ORF">GCM10010383_77030</name>
</gene>
<dbReference type="EMBL" id="BMWC01000022">
    <property type="protein sequence ID" value="GGX35451.1"/>
    <property type="molecule type" value="Genomic_DNA"/>
</dbReference>
<name>A0ABQ2XWV4_9ACTN</name>